<dbReference type="EMBL" id="MTHD01000004">
    <property type="protein sequence ID" value="OMG53038.1"/>
    <property type="molecule type" value="Genomic_DNA"/>
</dbReference>
<evidence type="ECO:0000313" key="3">
    <source>
        <dbReference type="Proteomes" id="UP000187526"/>
    </source>
</evidence>
<evidence type="ECO:0008006" key="4">
    <source>
        <dbReference type="Google" id="ProtNLM"/>
    </source>
</evidence>
<accession>A0A1R1I2N9</accession>
<feature type="transmembrane region" description="Helical" evidence="1">
    <location>
        <begin position="60"/>
        <end position="81"/>
    </location>
</feature>
<keyword evidence="3" id="KW-1185">Reference proteome</keyword>
<evidence type="ECO:0000313" key="2">
    <source>
        <dbReference type="EMBL" id="OMG53038.1"/>
    </source>
</evidence>
<dbReference type="Proteomes" id="UP000187526">
    <property type="component" value="Unassembled WGS sequence"/>
</dbReference>
<feature type="transmembrane region" description="Helical" evidence="1">
    <location>
        <begin position="34"/>
        <end position="53"/>
    </location>
</feature>
<protein>
    <recommendedName>
        <fullName evidence="4">DUF3325 domain-containing protein</fullName>
    </recommendedName>
</protein>
<dbReference type="AlphaFoldDB" id="A0A1R1I2N9"/>
<keyword evidence="1" id="KW-0812">Transmembrane</keyword>
<name>A0A1R1I2N9_9RHOO</name>
<dbReference type="STRING" id="418702.BJN45_12430"/>
<gene>
    <name evidence="2" type="ORF">BJN45_12430</name>
</gene>
<dbReference type="RefSeq" id="WP_076095689.1">
    <property type="nucleotide sequence ID" value="NZ_MTHD01000004.1"/>
</dbReference>
<reference evidence="2 3" key="1">
    <citation type="submission" date="2016-10" db="EMBL/GenBank/DDBJ databases">
        <title>Alkaliphiles isolated from bioreactors.</title>
        <authorList>
            <person name="Salah Z."/>
            <person name="Rout S.P."/>
            <person name="Humphreys P.N."/>
        </authorList>
    </citation>
    <scope>NUCLEOTIDE SEQUENCE [LARGE SCALE GENOMIC DNA]</scope>
    <source>
        <strain evidence="2 3">ZS02</strain>
    </source>
</reference>
<comment type="caution">
    <text evidence="2">The sequence shown here is derived from an EMBL/GenBank/DDBJ whole genome shotgun (WGS) entry which is preliminary data.</text>
</comment>
<proteinExistence type="predicted"/>
<keyword evidence="1" id="KW-1133">Transmembrane helix</keyword>
<evidence type="ECO:0000256" key="1">
    <source>
        <dbReference type="SAM" id="Phobius"/>
    </source>
</evidence>
<organism evidence="2 3">
    <name type="scientific">Azonexus hydrophilus</name>
    <dbReference type="NCBI Taxonomy" id="418702"/>
    <lineage>
        <taxon>Bacteria</taxon>
        <taxon>Pseudomonadati</taxon>
        <taxon>Pseudomonadota</taxon>
        <taxon>Betaproteobacteria</taxon>
        <taxon>Rhodocyclales</taxon>
        <taxon>Azonexaceae</taxon>
        <taxon>Azonexus</taxon>
    </lineage>
</organism>
<sequence length="90" mass="9910">MNVFTSTGLLLSFLGCSAIYLASPNQRWLLRPLPAGSGRLAGSVLLVLGWLALWQAMQALTAAFVFLTWLMLLFSLLPYVAAWRRPEGGR</sequence>
<dbReference type="OrthoDB" id="8657650at2"/>
<keyword evidence="1" id="KW-0472">Membrane</keyword>